<organism evidence="1 2">
    <name type="scientific">Panagrolaimus sp. JU765</name>
    <dbReference type="NCBI Taxonomy" id="591449"/>
    <lineage>
        <taxon>Eukaryota</taxon>
        <taxon>Metazoa</taxon>
        <taxon>Ecdysozoa</taxon>
        <taxon>Nematoda</taxon>
        <taxon>Chromadorea</taxon>
        <taxon>Rhabditida</taxon>
        <taxon>Tylenchina</taxon>
        <taxon>Panagrolaimomorpha</taxon>
        <taxon>Panagrolaimoidea</taxon>
        <taxon>Panagrolaimidae</taxon>
        <taxon>Panagrolaimus</taxon>
    </lineage>
</organism>
<name>A0AC34QV71_9BILA</name>
<sequence length="610" mass="68227">MSLYDDIEPTIKRSRTTNDSQSEATYSAPERRYDGSKFGSQSMFAPRTLTTKKPTDNRTSRDSHSYGSTSYPSVPVATLQSVPSSFPQPTIIPIPTPQTAPPKPVEIDLEAIKSQIKQKRIALEQPSSALKGLFKNVPAPAAPLSAQNAYPPVLQARKVDISKLKEVNVVPAEIIRDDMEYLFDEVHIIDEYNPSKPNNYLDFMKSNNCNPAFGEEIDDSRLEKYIINDIINAQKDRPRKSPTPEPEEEKLAPSGPSVIANIMAKMGYTEGSGLGKHGQGMSSALRIEKKAGHGGRIVSEIDEVMMSVGLNPDEFTKPVTNMKGLFKNVPAPAAPLSAQNAYPPVLQARKVDISKLKEVNVVPAEIIRDDMEYLFDEVHIIDEYNPSKPNNYLDFMKSNNCNPAFGEEIDDSRLEKYIINDIISAQKDRPRKSPTPEPEEEKLAPSGPSVIANIMAKMGYTEGSGLGKHGQGMSSALRIEKKAGHGGRIVSEIDEVMMSVGLNPDEFTKPVTNVLLLRNMYTNADYPDDYESELQPELSQYGSIRRIYMHRQPNMEDPFEQVRIFVEYKNKASAVRAYADLNQRFFSQRPIRADFYPTERFALGRYNDHP</sequence>
<accession>A0AC34QV71</accession>
<dbReference type="WBParaSite" id="JU765_v2.g19873.t1">
    <property type="protein sequence ID" value="JU765_v2.g19873.t1"/>
    <property type="gene ID" value="JU765_v2.g19873"/>
</dbReference>
<dbReference type="Proteomes" id="UP000887576">
    <property type="component" value="Unplaced"/>
</dbReference>
<evidence type="ECO:0000313" key="1">
    <source>
        <dbReference type="Proteomes" id="UP000887576"/>
    </source>
</evidence>
<evidence type="ECO:0000313" key="2">
    <source>
        <dbReference type="WBParaSite" id="JU765_v2.g19873.t1"/>
    </source>
</evidence>
<protein>
    <submittedName>
        <fullName evidence="2">Splicing factor 45</fullName>
    </submittedName>
</protein>
<proteinExistence type="predicted"/>
<reference evidence="2" key="1">
    <citation type="submission" date="2022-11" db="UniProtKB">
        <authorList>
            <consortium name="WormBaseParasite"/>
        </authorList>
    </citation>
    <scope>IDENTIFICATION</scope>
</reference>